<sequence length="250" mass="28805">MKMLADLKVEQEKTEQKLKALSNEELKAQASQLAAYEAKRKRMLEEYNHYITYTADKLPITKINYKIDKVSKYATMRIERNNQPLSLTVYEKFVLKKLGFSEWIEVHTLASKNKSKANDILLKNLKAKFEWIKTQDEKLGIPPPSKLTAFSLSAAKKKRKGSPEIIKEVFVKEDIVVDGMHRNLIPPPGEEEFHLAITAQLIRTQSAIQRGTLEAKEMFKKMKLTIEARNDVTEDRRIVKENLDGLGQNM</sequence>
<evidence type="ECO:0000313" key="3">
    <source>
        <dbReference type="Proteomes" id="UP001151760"/>
    </source>
</evidence>
<reference evidence="2" key="2">
    <citation type="submission" date="2022-01" db="EMBL/GenBank/DDBJ databases">
        <authorList>
            <person name="Yamashiro T."/>
            <person name="Shiraishi A."/>
            <person name="Satake H."/>
            <person name="Nakayama K."/>
        </authorList>
    </citation>
    <scope>NUCLEOTIDE SEQUENCE</scope>
</reference>
<gene>
    <name evidence="2" type="ORF">Tco_1132156</name>
</gene>
<proteinExistence type="predicted"/>
<keyword evidence="3" id="KW-1185">Reference proteome</keyword>
<evidence type="ECO:0000313" key="2">
    <source>
        <dbReference type="EMBL" id="GJU09760.1"/>
    </source>
</evidence>
<reference evidence="2" key="1">
    <citation type="journal article" date="2022" name="Int. J. Mol. Sci.">
        <title>Draft Genome of Tanacetum Coccineum: Genomic Comparison of Closely Related Tanacetum-Family Plants.</title>
        <authorList>
            <person name="Yamashiro T."/>
            <person name="Shiraishi A."/>
            <person name="Nakayama K."/>
            <person name="Satake H."/>
        </authorList>
    </citation>
    <scope>NUCLEOTIDE SEQUENCE</scope>
</reference>
<name>A0ABQ5JCI9_9ASTR</name>
<protein>
    <submittedName>
        <fullName evidence="2">Uncharacterized protein</fullName>
    </submittedName>
</protein>
<comment type="caution">
    <text evidence="2">The sequence shown here is derived from an EMBL/GenBank/DDBJ whole genome shotgun (WGS) entry which is preliminary data.</text>
</comment>
<accession>A0ABQ5JCI9</accession>
<evidence type="ECO:0000256" key="1">
    <source>
        <dbReference type="SAM" id="Coils"/>
    </source>
</evidence>
<feature type="coiled-coil region" evidence="1">
    <location>
        <begin position="4"/>
        <end position="46"/>
    </location>
</feature>
<dbReference type="EMBL" id="BQNB010021756">
    <property type="protein sequence ID" value="GJU09760.1"/>
    <property type="molecule type" value="Genomic_DNA"/>
</dbReference>
<keyword evidence="1" id="KW-0175">Coiled coil</keyword>
<dbReference type="Proteomes" id="UP001151760">
    <property type="component" value="Unassembled WGS sequence"/>
</dbReference>
<organism evidence="2 3">
    <name type="scientific">Tanacetum coccineum</name>
    <dbReference type="NCBI Taxonomy" id="301880"/>
    <lineage>
        <taxon>Eukaryota</taxon>
        <taxon>Viridiplantae</taxon>
        <taxon>Streptophyta</taxon>
        <taxon>Embryophyta</taxon>
        <taxon>Tracheophyta</taxon>
        <taxon>Spermatophyta</taxon>
        <taxon>Magnoliopsida</taxon>
        <taxon>eudicotyledons</taxon>
        <taxon>Gunneridae</taxon>
        <taxon>Pentapetalae</taxon>
        <taxon>asterids</taxon>
        <taxon>campanulids</taxon>
        <taxon>Asterales</taxon>
        <taxon>Asteraceae</taxon>
        <taxon>Asteroideae</taxon>
        <taxon>Anthemideae</taxon>
        <taxon>Anthemidinae</taxon>
        <taxon>Tanacetum</taxon>
    </lineage>
</organism>